<organism evidence="1">
    <name type="scientific">Tanacetum cinerariifolium</name>
    <name type="common">Dalmatian daisy</name>
    <name type="synonym">Chrysanthemum cinerariifolium</name>
    <dbReference type="NCBI Taxonomy" id="118510"/>
    <lineage>
        <taxon>Eukaryota</taxon>
        <taxon>Viridiplantae</taxon>
        <taxon>Streptophyta</taxon>
        <taxon>Embryophyta</taxon>
        <taxon>Tracheophyta</taxon>
        <taxon>Spermatophyta</taxon>
        <taxon>Magnoliopsida</taxon>
        <taxon>eudicotyledons</taxon>
        <taxon>Gunneridae</taxon>
        <taxon>Pentapetalae</taxon>
        <taxon>asterids</taxon>
        <taxon>campanulids</taxon>
        <taxon>Asterales</taxon>
        <taxon>Asteraceae</taxon>
        <taxon>Asteroideae</taxon>
        <taxon>Anthemideae</taxon>
        <taxon>Anthemidinae</taxon>
        <taxon>Tanacetum</taxon>
    </lineage>
</organism>
<accession>A0A699XKZ0</accession>
<sequence>EDVRLRLRDGGWDEDDVDEMMEMNGGDDDDDDVRVLSERLLSGGWSRGDVVESLGCLDDLTDEIGDDCLFDFEHLTYSSCVDND</sequence>
<reference evidence="1" key="1">
    <citation type="journal article" date="2019" name="Sci. Rep.">
        <title>Draft genome of Tanacetum cinerariifolium, the natural source of mosquito coil.</title>
        <authorList>
            <person name="Yamashiro T."/>
            <person name="Shiraishi A."/>
            <person name="Satake H."/>
            <person name="Nakayama K."/>
        </authorList>
    </citation>
    <scope>NUCLEOTIDE SEQUENCE</scope>
</reference>
<feature type="non-terminal residue" evidence="1">
    <location>
        <position position="84"/>
    </location>
</feature>
<comment type="caution">
    <text evidence="1">The sequence shown here is derived from an EMBL/GenBank/DDBJ whole genome shotgun (WGS) entry which is preliminary data.</text>
</comment>
<evidence type="ECO:0000313" key="1">
    <source>
        <dbReference type="EMBL" id="GFD58698.1"/>
    </source>
</evidence>
<protein>
    <submittedName>
        <fullName evidence="1">Uncharacterized protein</fullName>
    </submittedName>
</protein>
<name>A0A699XKZ0_TANCI</name>
<gene>
    <name evidence="1" type="ORF">Tci_930667</name>
</gene>
<dbReference type="EMBL" id="BKCJ011856180">
    <property type="protein sequence ID" value="GFD58698.1"/>
    <property type="molecule type" value="Genomic_DNA"/>
</dbReference>
<dbReference type="AlphaFoldDB" id="A0A699XKZ0"/>
<proteinExistence type="predicted"/>
<feature type="non-terminal residue" evidence="1">
    <location>
        <position position="1"/>
    </location>
</feature>